<dbReference type="PANTHER" id="PTHR37543">
    <property type="entry name" value="CCCH ZINC FINGER DNA BINDING PROTEIN (AFU_ORTHOLOGUE AFUA_5G12760)"/>
    <property type="match status" value="1"/>
</dbReference>
<feature type="zinc finger region" description="C3H1-type" evidence="1">
    <location>
        <begin position="398"/>
        <end position="420"/>
    </location>
</feature>
<feature type="compositionally biased region" description="Polar residues" evidence="2">
    <location>
        <begin position="324"/>
        <end position="335"/>
    </location>
</feature>
<evidence type="ECO:0000313" key="4">
    <source>
        <dbReference type="EMBL" id="CAF9937732.1"/>
    </source>
</evidence>
<feature type="compositionally biased region" description="Pro residues" evidence="2">
    <location>
        <begin position="356"/>
        <end position="368"/>
    </location>
</feature>
<gene>
    <name evidence="4" type="ORF">HETSPECPRED_000640</name>
</gene>
<dbReference type="PANTHER" id="PTHR37543:SF1">
    <property type="entry name" value="CCCH ZINC FINGER DNA BINDING PROTEIN (AFU_ORTHOLOGUE AFUA_5G12760)"/>
    <property type="match status" value="1"/>
</dbReference>
<keyword evidence="1" id="KW-0862">Zinc</keyword>
<dbReference type="OrthoDB" id="2270193at2759"/>
<accession>A0A8H3IRL8</accession>
<keyword evidence="1" id="KW-0479">Metal-binding</keyword>
<dbReference type="GO" id="GO:0008270">
    <property type="term" value="F:zinc ion binding"/>
    <property type="evidence" value="ECO:0007669"/>
    <property type="project" value="UniProtKB-KW"/>
</dbReference>
<keyword evidence="5" id="KW-1185">Reference proteome</keyword>
<comment type="caution">
    <text evidence="4">The sequence shown here is derived from an EMBL/GenBank/DDBJ whole genome shotgun (WGS) entry which is preliminary data.</text>
</comment>
<reference evidence="4" key="1">
    <citation type="submission" date="2021-03" db="EMBL/GenBank/DDBJ databases">
        <authorList>
            <person name="Tagirdzhanova G."/>
        </authorList>
    </citation>
    <scope>NUCLEOTIDE SEQUENCE</scope>
</reference>
<feature type="region of interest" description="Disordered" evidence="2">
    <location>
        <begin position="279"/>
        <end position="303"/>
    </location>
</feature>
<proteinExistence type="predicted"/>
<dbReference type="PROSITE" id="PS50103">
    <property type="entry name" value="ZF_C3H1"/>
    <property type="match status" value="1"/>
</dbReference>
<protein>
    <recommendedName>
        <fullName evidence="3">C3H1-type domain-containing protein</fullName>
    </recommendedName>
</protein>
<dbReference type="InterPro" id="IPR057683">
    <property type="entry name" value="DUF7923"/>
</dbReference>
<dbReference type="Proteomes" id="UP000664521">
    <property type="component" value="Unassembled WGS sequence"/>
</dbReference>
<evidence type="ECO:0000256" key="1">
    <source>
        <dbReference type="PROSITE-ProRule" id="PRU00723"/>
    </source>
</evidence>
<dbReference type="AlphaFoldDB" id="A0A8H3IRL8"/>
<sequence>MAHQETLLLFEEFENLKGVEHRKNDLIQELLNRLDKLNTDYQRSELDHEREKHFNRDNQLREQRLQEELRLNRARIERNAFILVLIDGDGMIFEDNLIKQGEIGGKDAAAALSSSVRDYVHRAVPGLSSDYKILARIYANMKGLGDVCHKAGILTKPSTIEEFARGFTGSKHLFDFVDVGMGKDRADEKISEILRLHLYDVHCRHIVFGCSHDNGYARLLEDVGDQETMEQITLLEGVPFERELASLGSKYRSTKFEGLFRTSKINLYPSYVQAPYQAPYQSPYQPTHPSYPNPPAAYAQPASPPTFVQPTPPTRPVQVAVQRTASTSTNGSTMKMNPAAPTWASAATSAPAQVATPPPTPQQDPPVPRIARNKYGQRVDPTLNYDKESVRKMRGLHLCQNHYLRECAYGDSCVNRHDYNPSKNELHTLRVVARQTPCKFGTDCDDPYCTYGHKCPMGKEGSTDCFFGSDCWFSKDMHGIDLRVVHTTKVGK</sequence>
<feature type="compositionally biased region" description="Low complexity" evidence="2">
    <location>
        <begin position="338"/>
        <end position="355"/>
    </location>
</feature>
<evidence type="ECO:0000313" key="5">
    <source>
        <dbReference type="Proteomes" id="UP000664521"/>
    </source>
</evidence>
<feature type="region of interest" description="Disordered" evidence="2">
    <location>
        <begin position="324"/>
        <end position="370"/>
    </location>
</feature>
<dbReference type="EMBL" id="CAJPDS010000104">
    <property type="protein sequence ID" value="CAF9937732.1"/>
    <property type="molecule type" value="Genomic_DNA"/>
</dbReference>
<name>A0A8H3IRL8_9LECA</name>
<organism evidence="4 5">
    <name type="scientific">Heterodermia speciosa</name>
    <dbReference type="NCBI Taxonomy" id="116794"/>
    <lineage>
        <taxon>Eukaryota</taxon>
        <taxon>Fungi</taxon>
        <taxon>Dikarya</taxon>
        <taxon>Ascomycota</taxon>
        <taxon>Pezizomycotina</taxon>
        <taxon>Lecanoromycetes</taxon>
        <taxon>OSLEUM clade</taxon>
        <taxon>Lecanoromycetidae</taxon>
        <taxon>Caliciales</taxon>
        <taxon>Physciaceae</taxon>
        <taxon>Heterodermia</taxon>
    </lineage>
</organism>
<keyword evidence="1" id="KW-0863">Zinc-finger</keyword>
<dbReference type="Pfam" id="PF25543">
    <property type="entry name" value="zf-CCCH_tandem"/>
    <property type="match status" value="1"/>
</dbReference>
<evidence type="ECO:0000256" key="2">
    <source>
        <dbReference type="SAM" id="MobiDB-lite"/>
    </source>
</evidence>
<dbReference type="InterPro" id="IPR057654">
    <property type="entry name" value="Znf-CCCH_tandem"/>
</dbReference>
<dbReference type="Pfam" id="PF25540">
    <property type="entry name" value="DUF7923"/>
    <property type="match status" value="1"/>
</dbReference>
<dbReference type="InterPro" id="IPR000571">
    <property type="entry name" value="Znf_CCCH"/>
</dbReference>
<evidence type="ECO:0000259" key="3">
    <source>
        <dbReference type="PROSITE" id="PS50103"/>
    </source>
</evidence>
<feature type="domain" description="C3H1-type" evidence="3">
    <location>
        <begin position="398"/>
        <end position="420"/>
    </location>
</feature>